<dbReference type="EMBL" id="JAAARO010000014">
    <property type="protein sequence ID" value="KAF5736485.1"/>
    <property type="molecule type" value="Genomic_DNA"/>
</dbReference>
<dbReference type="PANTHER" id="PTHR13355:SF15">
    <property type="entry name" value="GCN5-RELATED N-ACETYLTRANSFERASE 3, CHLOROPLASTIC"/>
    <property type="match status" value="1"/>
</dbReference>
<organism evidence="3 4">
    <name type="scientific">Tripterygium wilfordii</name>
    <name type="common">Thunder God vine</name>
    <dbReference type="NCBI Taxonomy" id="458696"/>
    <lineage>
        <taxon>Eukaryota</taxon>
        <taxon>Viridiplantae</taxon>
        <taxon>Streptophyta</taxon>
        <taxon>Embryophyta</taxon>
        <taxon>Tracheophyta</taxon>
        <taxon>Spermatophyta</taxon>
        <taxon>Magnoliopsida</taxon>
        <taxon>eudicotyledons</taxon>
        <taxon>Gunneridae</taxon>
        <taxon>Pentapetalae</taxon>
        <taxon>rosids</taxon>
        <taxon>fabids</taxon>
        <taxon>Celastrales</taxon>
        <taxon>Celastraceae</taxon>
        <taxon>Tripterygium</taxon>
    </lineage>
</organism>
<keyword evidence="4" id="KW-1185">Reference proteome</keyword>
<dbReference type="OrthoDB" id="2744543at2759"/>
<comment type="caution">
    <text evidence="3">The sequence shown here is derived from an EMBL/GenBank/DDBJ whole genome shotgun (WGS) entry which is preliminary data.</text>
</comment>
<dbReference type="InterPro" id="IPR039143">
    <property type="entry name" value="GNPNAT1-like"/>
</dbReference>
<proteinExistence type="predicted"/>
<dbReference type="InterPro" id="IPR000182">
    <property type="entry name" value="GNAT_dom"/>
</dbReference>
<reference evidence="3 4" key="1">
    <citation type="journal article" date="2020" name="Nat. Commun.">
        <title>Genome of Tripterygium wilfordii and identification of cytochrome P450 involved in triptolide biosynthesis.</title>
        <authorList>
            <person name="Tu L."/>
            <person name="Su P."/>
            <person name="Zhang Z."/>
            <person name="Gao L."/>
            <person name="Wang J."/>
            <person name="Hu T."/>
            <person name="Zhou J."/>
            <person name="Zhang Y."/>
            <person name="Zhao Y."/>
            <person name="Liu Y."/>
            <person name="Song Y."/>
            <person name="Tong Y."/>
            <person name="Lu Y."/>
            <person name="Yang J."/>
            <person name="Xu C."/>
            <person name="Jia M."/>
            <person name="Peters R.J."/>
            <person name="Huang L."/>
            <person name="Gao W."/>
        </authorList>
    </citation>
    <scope>NUCLEOTIDE SEQUENCE [LARGE SCALE GENOMIC DNA]</scope>
    <source>
        <strain evidence="4">cv. XIE 37</strain>
        <tissue evidence="3">Leaf</tissue>
    </source>
</reference>
<dbReference type="Proteomes" id="UP000593562">
    <property type="component" value="Unassembled WGS sequence"/>
</dbReference>
<gene>
    <name evidence="3" type="ORF">HS088_TW14G00628</name>
</gene>
<dbReference type="PANTHER" id="PTHR13355">
    <property type="entry name" value="GLUCOSAMINE 6-PHOSPHATE N-ACETYLTRANSFERASE"/>
    <property type="match status" value="1"/>
</dbReference>
<dbReference type="CDD" id="cd04301">
    <property type="entry name" value="NAT_SF"/>
    <property type="match status" value="1"/>
</dbReference>
<evidence type="ECO:0000256" key="1">
    <source>
        <dbReference type="SAM" id="MobiDB-lite"/>
    </source>
</evidence>
<accession>A0A7J7CQU5</accession>
<feature type="domain" description="N-acetyltransferase" evidence="2">
    <location>
        <begin position="74"/>
        <end position="238"/>
    </location>
</feature>
<name>A0A7J7CQU5_TRIWF</name>
<feature type="region of interest" description="Disordered" evidence="1">
    <location>
        <begin position="1"/>
        <end position="21"/>
    </location>
</feature>
<evidence type="ECO:0000313" key="3">
    <source>
        <dbReference type="EMBL" id="KAF5736485.1"/>
    </source>
</evidence>
<dbReference type="GO" id="GO:0006048">
    <property type="term" value="P:UDP-N-acetylglucosamine biosynthetic process"/>
    <property type="evidence" value="ECO:0007669"/>
    <property type="project" value="UniProtKB-UniPathway"/>
</dbReference>
<evidence type="ECO:0000313" key="4">
    <source>
        <dbReference type="Proteomes" id="UP000593562"/>
    </source>
</evidence>
<dbReference type="UniPathway" id="UPA00113">
    <property type="reaction ID" value="UER00529"/>
</dbReference>
<dbReference type="InParanoid" id="A0A7J7CQU5"/>
<protein>
    <recommendedName>
        <fullName evidence="2">N-acetyltransferase domain-containing protein</fullName>
    </recommendedName>
</protein>
<dbReference type="InterPro" id="IPR016181">
    <property type="entry name" value="Acyl_CoA_acyltransferase"/>
</dbReference>
<dbReference type="Pfam" id="PF00583">
    <property type="entry name" value="Acetyltransf_1"/>
    <property type="match status" value="1"/>
</dbReference>
<dbReference type="Gene3D" id="3.40.630.30">
    <property type="match status" value="1"/>
</dbReference>
<dbReference type="SUPFAM" id="SSF55729">
    <property type="entry name" value="Acyl-CoA N-acyltransferases (Nat)"/>
    <property type="match status" value="1"/>
</dbReference>
<evidence type="ECO:0000259" key="2">
    <source>
        <dbReference type="PROSITE" id="PS51186"/>
    </source>
</evidence>
<dbReference type="PROSITE" id="PS51186">
    <property type="entry name" value="GNAT"/>
    <property type="match status" value="1"/>
</dbReference>
<dbReference type="AlphaFoldDB" id="A0A7J7CQU5"/>
<sequence>MATAASAEMKWLTTPTRRRRPDQIDKKSRIPIYISTNPVHVNPQDLRELYSTCNHSCHRFPRLDQLGRVEEEPVDLKRLQIALSHSSILVSVFCNPHHVTTTAINGNQRMNPMADFVQNLFPLVSPTNGSLVGFGRAVSDLGLTASIYDVMVTPSLQRMGIGRMIVQRIIRMLTSREIYDIAAICSENERLFFKSCGFGDDTLSSTTMMYTRTISTCHQNDWNVKQAGRKLLLIPPCPASRTSVKTNKS</sequence>
<dbReference type="GO" id="GO:0008080">
    <property type="term" value="F:N-acetyltransferase activity"/>
    <property type="evidence" value="ECO:0007669"/>
    <property type="project" value="TreeGrafter"/>
</dbReference>